<dbReference type="NCBIfam" id="TIGR00801">
    <property type="entry name" value="ncs2"/>
    <property type="match status" value="1"/>
</dbReference>
<dbReference type="InterPro" id="IPR017588">
    <property type="entry name" value="UacT-like"/>
</dbReference>
<evidence type="ECO:0000256" key="3">
    <source>
        <dbReference type="ARBA" id="ARBA00022448"/>
    </source>
</evidence>
<feature type="transmembrane region" description="Helical" evidence="9">
    <location>
        <begin position="175"/>
        <end position="194"/>
    </location>
</feature>
<reference evidence="10 11" key="1">
    <citation type="submission" date="2018-08" db="EMBL/GenBank/DDBJ databases">
        <title>Microbacterium lemovicicum sp. nov., a bacterium isolated from a natural uranium-rich soil.</title>
        <authorList>
            <person name="ORTET P."/>
        </authorList>
    </citation>
    <scope>NUCLEOTIDE SEQUENCE [LARGE SCALE GENOMIC DNA]</scope>
    <source>
        <strain evidence="10 11">Viu22</strain>
    </source>
</reference>
<name>A0A3Q9IZH6_9MICO</name>
<feature type="transmembrane region" description="Helical" evidence="9">
    <location>
        <begin position="65"/>
        <end position="86"/>
    </location>
</feature>
<dbReference type="NCBIfam" id="NF037981">
    <property type="entry name" value="NCS2_1"/>
    <property type="match status" value="1"/>
</dbReference>
<feature type="transmembrane region" description="Helical" evidence="9">
    <location>
        <begin position="40"/>
        <end position="59"/>
    </location>
</feature>
<comment type="subcellular location">
    <subcellularLocation>
        <location evidence="1">Cell membrane</location>
        <topology evidence="1">Multi-pass membrane protein</topology>
    </subcellularLocation>
</comment>
<dbReference type="PANTHER" id="PTHR42810:SF4">
    <property type="entry name" value="URIC ACID TRANSPORTER UACT"/>
    <property type="match status" value="1"/>
</dbReference>
<proteinExistence type="inferred from homology"/>
<evidence type="ECO:0000256" key="9">
    <source>
        <dbReference type="SAM" id="Phobius"/>
    </source>
</evidence>
<keyword evidence="5 9" id="KW-0812">Transmembrane</keyword>
<feature type="transmembrane region" description="Helical" evidence="9">
    <location>
        <begin position="144"/>
        <end position="169"/>
    </location>
</feature>
<gene>
    <name evidence="10" type="primary">uacT</name>
    <name evidence="10" type="ORF">CVS47_02417</name>
</gene>
<protein>
    <submittedName>
        <fullName evidence="10">Uric acid transporter UacT</fullName>
    </submittedName>
</protein>
<dbReference type="AlphaFoldDB" id="A0A3Q9IZH6"/>
<evidence type="ECO:0000256" key="2">
    <source>
        <dbReference type="ARBA" id="ARBA00008821"/>
    </source>
</evidence>
<keyword evidence="4" id="KW-1003">Cell membrane</keyword>
<evidence type="ECO:0000256" key="8">
    <source>
        <dbReference type="SAM" id="MobiDB-lite"/>
    </source>
</evidence>
<feature type="transmembrane region" description="Helical" evidence="9">
    <location>
        <begin position="244"/>
        <end position="264"/>
    </location>
</feature>
<dbReference type="Pfam" id="PF00860">
    <property type="entry name" value="Xan_ur_permease"/>
    <property type="match status" value="1"/>
</dbReference>
<dbReference type="EMBL" id="CP031423">
    <property type="protein sequence ID" value="AZS37771.1"/>
    <property type="molecule type" value="Genomic_DNA"/>
</dbReference>
<keyword evidence="6 9" id="KW-1133">Transmembrane helix</keyword>
<feature type="transmembrane region" description="Helical" evidence="9">
    <location>
        <begin position="414"/>
        <end position="437"/>
    </location>
</feature>
<dbReference type="PROSITE" id="PS01116">
    <property type="entry name" value="XANTH_URACIL_PERMASE"/>
    <property type="match status" value="1"/>
</dbReference>
<evidence type="ECO:0000256" key="6">
    <source>
        <dbReference type="ARBA" id="ARBA00022989"/>
    </source>
</evidence>
<sequence>MAAPDVTDRRAAKAARREGNTVDGIPPLARLFPLGLQHVLAMYAGAVAVPLIVGGALGYSAQDLAFLISADLFVAGIATIIQSVGFWRFGVRLPLMQGVTFAAVGPMIAIGQSEGIQAVFGATIACGLFMILIAPFFSQLLRFFPPIVTGTVILIIGLSLMRVAAGWIVDGSTEGAPPINVAFAFGTLLLIVLIERFAPPALQRVSVLLGLVLGTVAALFVPGMVDWSAVGEADWFAVVTPFHFGLPTFQIASVVSMLIVAIVIMTETTGDMIAVGEIVDKPVNRRQLADGLRADGLGTVIGGIFNTFPYTAFAQNVGLVSLTGVRSRWVATMAGGILVVLGLIPKISAIVEGVPRAVLGGAGIALFGMVAASGIRTLAKVRFNNKNVLIVAVSVGVALLPTVTPTIYDQFPQWFTLIFDSGISAGAITAIVLNLVLNSDEMRRTHGGDAHMGAYDAVRGPAAAALVHPQAEGTGLIPTQALSDEIAAEQGGDGMPVEAPSIDAAERSRDAAATPPHD</sequence>
<dbReference type="Proteomes" id="UP000276888">
    <property type="component" value="Chromosome"/>
</dbReference>
<dbReference type="InterPro" id="IPR006043">
    <property type="entry name" value="NCS2"/>
</dbReference>
<comment type="similarity">
    <text evidence="2">Belongs to the nucleobase:cation symporter-2 (NCS2) (TC 2.A.40) family.</text>
</comment>
<evidence type="ECO:0000313" key="11">
    <source>
        <dbReference type="Proteomes" id="UP000276888"/>
    </source>
</evidence>
<dbReference type="KEGG" id="mlv:CVS47_02417"/>
<dbReference type="RefSeq" id="WP_127096284.1">
    <property type="nucleotide sequence ID" value="NZ_CP031423.1"/>
</dbReference>
<evidence type="ECO:0000256" key="4">
    <source>
        <dbReference type="ARBA" id="ARBA00022475"/>
    </source>
</evidence>
<organism evidence="10 11">
    <name type="scientific">Microbacterium lemovicicum</name>
    <dbReference type="NCBI Taxonomy" id="1072463"/>
    <lineage>
        <taxon>Bacteria</taxon>
        <taxon>Bacillati</taxon>
        <taxon>Actinomycetota</taxon>
        <taxon>Actinomycetes</taxon>
        <taxon>Micrococcales</taxon>
        <taxon>Microbacteriaceae</taxon>
        <taxon>Microbacterium</taxon>
    </lineage>
</organism>
<evidence type="ECO:0000256" key="1">
    <source>
        <dbReference type="ARBA" id="ARBA00004651"/>
    </source>
</evidence>
<evidence type="ECO:0000256" key="7">
    <source>
        <dbReference type="ARBA" id="ARBA00023136"/>
    </source>
</evidence>
<feature type="transmembrane region" description="Helical" evidence="9">
    <location>
        <begin position="357"/>
        <end position="375"/>
    </location>
</feature>
<feature type="transmembrane region" description="Helical" evidence="9">
    <location>
        <begin position="387"/>
        <end position="408"/>
    </location>
</feature>
<dbReference type="GO" id="GO:0005886">
    <property type="term" value="C:plasma membrane"/>
    <property type="evidence" value="ECO:0007669"/>
    <property type="project" value="UniProtKB-SubCell"/>
</dbReference>
<feature type="compositionally biased region" description="Basic and acidic residues" evidence="8">
    <location>
        <begin position="504"/>
        <end position="518"/>
    </location>
</feature>
<feature type="transmembrane region" description="Helical" evidence="9">
    <location>
        <begin position="93"/>
        <end position="110"/>
    </location>
</feature>
<dbReference type="PANTHER" id="PTHR42810">
    <property type="entry name" value="PURINE PERMEASE C1399.01C-RELATED"/>
    <property type="match status" value="1"/>
</dbReference>
<dbReference type="InterPro" id="IPR006042">
    <property type="entry name" value="Xan_ur_permease"/>
</dbReference>
<feature type="transmembrane region" description="Helical" evidence="9">
    <location>
        <begin position="116"/>
        <end position="137"/>
    </location>
</feature>
<evidence type="ECO:0000256" key="5">
    <source>
        <dbReference type="ARBA" id="ARBA00022692"/>
    </source>
</evidence>
<dbReference type="NCBIfam" id="TIGR03173">
    <property type="entry name" value="pbuX"/>
    <property type="match status" value="1"/>
</dbReference>
<accession>A0A3Q9IZH6</accession>
<dbReference type="GO" id="GO:0042907">
    <property type="term" value="F:xanthine transmembrane transporter activity"/>
    <property type="evidence" value="ECO:0007669"/>
    <property type="project" value="TreeGrafter"/>
</dbReference>
<feature type="transmembrane region" description="Helical" evidence="9">
    <location>
        <begin position="329"/>
        <end position="351"/>
    </location>
</feature>
<keyword evidence="3" id="KW-0813">Transport</keyword>
<feature type="transmembrane region" description="Helical" evidence="9">
    <location>
        <begin position="206"/>
        <end position="224"/>
    </location>
</feature>
<feature type="region of interest" description="Disordered" evidence="8">
    <location>
        <begin position="488"/>
        <end position="518"/>
    </location>
</feature>
<keyword evidence="7 9" id="KW-0472">Membrane</keyword>
<dbReference type="OrthoDB" id="9805749at2"/>
<evidence type="ECO:0000313" key="10">
    <source>
        <dbReference type="EMBL" id="AZS37771.1"/>
    </source>
</evidence>
<keyword evidence="11" id="KW-1185">Reference proteome</keyword>